<dbReference type="Proteomes" id="UP001194468">
    <property type="component" value="Unassembled WGS sequence"/>
</dbReference>
<dbReference type="GO" id="GO:0005783">
    <property type="term" value="C:endoplasmic reticulum"/>
    <property type="evidence" value="ECO:0007669"/>
    <property type="project" value="TreeGrafter"/>
</dbReference>
<feature type="transmembrane region" description="Helical" evidence="1">
    <location>
        <begin position="29"/>
        <end position="53"/>
    </location>
</feature>
<keyword evidence="1" id="KW-1133">Transmembrane helix</keyword>
<evidence type="ECO:0000313" key="4">
    <source>
        <dbReference type="Proteomes" id="UP001194468"/>
    </source>
</evidence>
<protein>
    <submittedName>
        <fullName evidence="3">Acyltransferase-domain-containing protein</fullName>
    </submittedName>
</protein>
<organism evidence="3 4">
    <name type="scientific">Boletus edulis BED1</name>
    <dbReference type="NCBI Taxonomy" id="1328754"/>
    <lineage>
        <taxon>Eukaryota</taxon>
        <taxon>Fungi</taxon>
        <taxon>Dikarya</taxon>
        <taxon>Basidiomycota</taxon>
        <taxon>Agaricomycotina</taxon>
        <taxon>Agaricomycetes</taxon>
        <taxon>Agaricomycetidae</taxon>
        <taxon>Boletales</taxon>
        <taxon>Boletineae</taxon>
        <taxon>Boletaceae</taxon>
        <taxon>Boletoideae</taxon>
        <taxon>Boletus</taxon>
    </lineage>
</organism>
<dbReference type="AlphaFoldDB" id="A0AAD4C235"/>
<dbReference type="Pfam" id="PF01553">
    <property type="entry name" value="Acyltransferase"/>
    <property type="match status" value="1"/>
</dbReference>
<dbReference type="GO" id="GO:0016746">
    <property type="term" value="F:acyltransferase activity"/>
    <property type="evidence" value="ECO:0007669"/>
    <property type="project" value="UniProtKB-KW"/>
</dbReference>
<feature type="domain" description="Phospholipid/glycerol acyltransferase" evidence="2">
    <location>
        <begin position="130"/>
        <end position="256"/>
    </location>
</feature>
<reference evidence="3" key="2">
    <citation type="journal article" date="2020" name="Nat. Commun.">
        <title>Large-scale genome sequencing of mycorrhizal fungi provides insights into the early evolution of symbiotic traits.</title>
        <authorList>
            <person name="Miyauchi S."/>
            <person name="Kiss E."/>
            <person name="Kuo A."/>
            <person name="Drula E."/>
            <person name="Kohler A."/>
            <person name="Sanchez-Garcia M."/>
            <person name="Morin E."/>
            <person name="Andreopoulos B."/>
            <person name="Barry K.W."/>
            <person name="Bonito G."/>
            <person name="Buee M."/>
            <person name="Carver A."/>
            <person name="Chen C."/>
            <person name="Cichocki N."/>
            <person name="Clum A."/>
            <person name="Culley D."/>
            <person name="Crous P.W."/>
            <person name="Fauchery L."/>
            <person name="Girlanda M."/>
            <person name="Hayes R.D."/>
            <person name="Keri Z."/>
            <person name="LaButti K."/>
            <person name="Lipzen A."/>
            <person name="Lombard V."/>
            <person name="Magnuson J."/>
            <person name="Maillard F."/>
            <person name="Murat C."/>
            <person name="Nolan M."/>
            <person name="Ohm R.A."/>
            <person name="Pangilinan J."/>
            <person name="Pereira M.F."/>
            <person name="Perotto S."/>
            <person name="Peter M."/>
            <person name="Pfister S."/>
            <person name="Riley R."/>
            <person name="Sitrit Y."/>
            <person name="Stielow J.B."/>
            <person name="Szollosi G."/>
            <person name="Zifcakova L."/>
            <person name="Stursova M."/>
            <person name="Spatafora J.W."/>
            <person name="Tedersoo L."/>
            <person name="Vaario L.M."/>
            <person name="Yamada A."/>
            <person name="Yan M."/>
            <person name="Wang P."/>
            <person name="Xu J."/>
            <person name="Bruns T."/>
            <person name="Baldrian P."/>
            <person name="Vilgalys R."/>
            <person name="Dunand C."/>
            <person name="Henrissat B."/>
            <person name="Grigoriev I.V."/>
            <person name="Hibbett D."/>
            <person name="Nagy L.G."/>
            <person name="Martin F.M."/>
        </authorList>
    </citation>
    <scope>NUCLEOTIDE SEQUENCE</scope>
    <source>
        <strain evidence="3">BED1</strain>
    </source>
</reference>
<comment type="caution">
    <text evidence="3">The sequence shown here is derived from an EMBL/GenBank/DDBJ whole genome shotgun (WGS) entry which is preliminary data.</text>
</comment>
<dbReference type="CDD" id="cd07990">
    <property type="entry name" value="LPLAT_LCLAT1-like"/>
    <property type="match status" value="1"/>
</dbReference>
<keyword evidence="3" id="KW-0808">Transferase</keyword>
<accession>A0AAD4C235</accession>
<proteinExistence type="predicted"/>
<evidence type="ECO:0000259" key="2">
    <source>
        <dbReference type="SMART" id="SM00563"/>
    </source>
</evidence>
<dbReference type="InterPro" id="IPR002123">
    <property type="entry name" value="Plipid/glycerol_acylTrfase"/>
</dbReference>
<keyword evidence="3" id="KW-0012">Acyltransferase</keyword>
<dbReference type="SUPFAM" id="SSF69593">
    <property type="entry name" value="Glycerol-3-phosphate (1)-acyltransferase"/>
    <property type="match status" value="1"/>
</dbReference>
<dbReference type="GO" id="GO:0036149">
    <property type="term" value="P:phosphatidylinositol acyl-chain remodeling"/>
    <property type="evidence" value="ECO:0007669"/>
    <property type="project" value="TreeGrafter"/>
</dbReference>
<gene>
    <name evidence="3" type="ORF">L210DRAFT_3392276</name>
</gene>
<keyword evidence="1" id="KW-0812">Transmembrane</keyword>
<dbReference type="PANTHER" id="PTHR10983">
    <property type="entry name" value="1-ACYLGLYCEROL-3-PHOSPHATE ACYLTRANSFERASE-RELATED"/>
    <property type="match status" value="1"/>
</dbReference>
<keyword evidence="4" id="KW-1185">Reference proteome</keyword>
<reference evidence="3" key="1">
    <citation type="submission" date="2019-10" db="EMBL/GenBank/DDBJ databases">
        <authorList>
            <consortium name="DOE Joint Genome Institute"/>
            <person name="Kuo A."/>
            <person name="Miyauchi S."/>
            <person name="Kiss E."/>
            <person name="Drula E."/>
            <person name="Kohler A."/>
            <person name="Sanchez-Garcia M."/>
            <person name="Andreopoulos B."/>
            <person name="Barry K.W."/>
            <person name="Bonito G."/>
            <person name="Buee M."/>
            <person name="Carver A."/>
            <person name="Chen C."/>
            <person name="Cichocki N."/>
            <person name="Clum A."/>
            <person name="Culley D."/>
            <person name="Crous P.W."/>
            <person name="Fauchery L."/>
            <person name="Girlanda M."/>
            <person name="Hayes R."/>
            <person name="Keri Z."/>
            <person name="LaButti K."/>
            <person name="Lipzen A."/>
            <person name="Lombard V."/>
            <person name="Magnuson J."/>
            <person name="Maillard F."/>
            <person name="Morin E."/>
            <person name="Murat C."/>
            <person name="Nolan M."/>
            <person name="Ohm R."/>
            <person name="Pangilinan J."/>
            <person name="Pereira M."/>
            <person name="Perotto S."/>
            <person name="Peter M."/>
            <person name="Riley R."/>
            <person name="Sitrit Y."/>
            <person name="Stielow B."/>
            <person name="Szollosi G."/>
            <person name="Zifcakova L."/>
            <person name="Stursova M."/>
            <person name="Spatafora J.W."/>
            <person name="Tedersoo L."/>
            <person name="Vaario L.-M."/>
            <person name="Yamada A."/>
            <person name="Yan M."/>
            <person name="Wang P."/>
            <person name="Xu J."/>
            <person name="Bruns T."/>
            <person name="Baldrian P."/>
            <person name="Vilgalys R."/>
            <person name="Henrissat B."/>
            <person name="Grigoriev I.V."/>
            <person name="Hibbett D."/>
            <person name="Nagy L.G."/>
            <person name="Martin F.M."/>
        </authorList>
    </citation>
    <scope>NUCLEOTIDE SEQUENCE</scope>
    <source>
        <strain evidence="3">BED1</strain>
    </source>
</reference>
<dbReference type="PANTHER" id="PTHR10983:SF16">
    <property type="entry name" value="LYSOCARDIOLIPIN ACYLTRANSFERASE 1"/>
    <property type="match status" value="1"/>
</dbReference>
<sequence>MTLDAFQPQHQLPIHSRPPRTWAQTLNGLLFLLLFIPGCFMIHGFQLLFVLPLKLVPGPNSRKLYDEGIRYTKGAFAALLNLMNQWFAPTKLSITFETEGQGKFTEEEIQNVVERDGSGKVIALHLPSKSVIISNHQVYSDWWYVWCLTYFAGTHKDVFIVLKKSLKWIPVVGPGMQMYRFIFLSRSWASDKLELERRLSKLGKKAQEEDKPFTFIFFPEGTLVSKHTRPLSSKYANKMDIPDLSNILLPRSTGLHYSMRSLAPRLPTLKLLDITVIYPGIPPKGYGQSYYTLRSIFCDRVPPPVVHMHLRIFDVAKDVPIGNAFNSIISNGSANNLAELDLSEREKDTFDIWLRKLWSEKDDFITYFLETGTTPHKQEPVEIPLRLRNKWEFGEAYCFFAPVLIAYWWKKLTDLVL</sequence>
<keyword evidence="1" id="KW-0472">Membrane</keyword>
<name>A0AAD4C235_BOLED</name>
<evidence type="ECO:0000256" key="1">
    <source>
        <dbReference type="SAM" id="Phobius"/>
    </source>
</evidence>
<evidence type="ECO:0000313" key="3">
    <source>
        <dbReference type="EMBL" id="KAF8446133.1"/>
    </source>
</evidence>
<dbReference type="SMART" id="SM00563">
    <property type="entry name" value="PlsC"/>
    <property type="match status" value="1"/>
</dbReference>
<dbReference type="EMBL" id="WHUW01000005">
    <property type="protein sequence ID" value="KAF8446133.1"/>
    <property type="molecule type" value="Genomic_DNA"/>
</dbReference>